<dbReference type="Proteomes" id="UP000283210">
    <property type="component" value="Chromosome 8"/>
</dbReference>
<sequence length="131" mass="14435">MSGKIKSRSGANADSIVGGVSCDERILRDIHQLYTDSESGLITVAESVGVKLLPPRKKITVMLMGNHSAGKSSFINWYVEEHIQRTGVAIETQGFSFVTNGRKRESLTGNATLHLYPHFKPCRSLKVFQSI</sequence>
<dbReference type="EMBL" id="CM012444">
    <property type="protein sequence ID" value="RVE69337.1"/>
    <property type="molecule type" value="Genomic_DNA"/>
</dbReference>
<evidence type="ECO:0008006" key="3">
    <source>
        <dbReference type="Google" id="ProtNLM"/>
    </source>
</evidence>
<accession>A0A437D3I6</accession>
<evidence type="ECO:0000313" key="2">
    <source>
        <dbReference type="Proteomes" id="UP000283210"/>
    </source>
</evidence>
<reference evidence="1 2" key="2">
    <citation type="submission" date="2019-01" db="EMBL/GenBank/DDBJ databases">
        <title>A chromosome length genome reference of the Java medaka (oryzias javanicus).</title>
        <authorList>
            <person name="Herpin A."/>
            <person name="Takehana Y."/>
            <person name="Naruse K."/>
            <person name="Ansai S."/>
            <person name="Kawaguchi M."/>
        </authorList>
    </citation>
    <scope>NUCLEOTIDE SEQUENCE [LARGE SCALE GENOMIC DNA]</scope>
    <source>
        <strain evidence="1">RS831</strain>
        <tissue evidence="1">Whole body</tissue>
    </source>
</reference>
<protein>
    <recommendedName>
        <fullName evidence="3">G domain-containing protein</fullName>
    </recommendedName>
</protein>
<evidence type="ECO:0000313" key="1">
    <source>
        <dbReference type="EMBL" id="RVE69337.1"/>
    </source>
</evidence>
<dbReference type="SUPFAM" id="SSF52540">
    <property type="entry name" value="P-loop containing nucleoside triphosphate hydrolases"/>
    <property type="match status" value="1"/>
</dbReference>
<dbReference type="Gene3D" id="3.40.50.300">
    <property type="entry name" value="P-loop containing nucleotide triphosphate hydrolases"/>
    <property type="match status" value="1"/>
</dbReference>
<name>A0A437D3I6_ORYJA</name>
<keyword evidence="2" id="KW-1185">Reference proteome</keyword>
<reference evidence="1 2" key="1">
    <citation type="submission" date="2018-11" db="EMBL/GenBank/DDBJ databases">
        <authorList>
            <person name="Lopez-Roques C."/>
            <person name="Donnadieu C."/>
            <person name="Bouchez O."/>
            <person name="Klopp C."/>
            <person name="Cabau C."/>
            <person name="Zahm M."/>
        </authorList>
    </citation>
    <scope>NUCLEOTIDE SEQUENCE [LARGE SCALE GENOMIC DNA]</scope>
    <source>
        <strain evidence="1">RS831</strain>
        <tissue evidence="1">Whole body</tissue>
    </source>
</reference>
<gene>
    <name evidence="1" type="ORF">OJAV_G00076760</name>
</gene>
<dbReference type="InterPro" id="IPR027417">
    <property type="entry name" value="P-loop_NTPase"/>
</dbReference>
<dbReference type="AlphaFoldDB" id="A0A437D3I6"/>
<proteinExistence type="predicted"/>
<dbReference type="OrthoDB" id="1716625at2759"/>
<organism evidence="1 2">
    <name type="scientific">Oryzias javanicus</name>
    <name type="common">Javanese ricefish</name>
    <name type="synonym">Aplocheilus javanicus</name>
    <dbReference type="NCBI Taxonomy" id="123683"/>
    <lineage>
        <taxon>Eukaryota</taxon>
        <taxon>Metazoa</taxon>
        <taxon>Chordata</taxon>
        <taxon>Craniata</taxon>
        <taxon>Vertebrata</taxon>
        <taxon>Euteleostomi</taxon>
        <taxon>Actinopterygii</taxon>
        <taxon>Neopterygii</taxon>
        <taxon>Teleostei</taxon>
        <taxon>Neoteleostei</taxon>
        <taxon>Acanthomorphata</taxon>
        <taxon>Ovalentaria</taxon>
        <taxon>Atherinomorphae</taxon>
        <taxon>Beloniformes</taxon>
        <taxon>Adrianichthyidae</taxon>
        <taxon>Oryziinae</taxon>
        <taxon>Oryzias</taxon>
    </lineage>
</organism>